<feature type="domain" description="PAS" evidence="6">
    <location>
        <begin position="263"/>
        <end position="309"/>
    </location>
</feature>
<proteinExistence type="predicted"/>
<dbReference type="PANTHER" id="PTHR44757">
    <property type="entry name" value="DIGUANYLATE CYCLASE DGCP"/>
    <property type="match status" value="1"/>
</dbReference>
<dbReference type="InterPro" id="IPR035965">
    <property type="entry name" value="PAS-like_dom_sf"/>
</dbReference>
<evidence type="ECO:0000259" key="9">
    <source>
        <dbReference type="PROSITE" id="PS50887"/>
    </source>
</evidence>
<feature type="domain" description="EAL" evidence="8">
    <location>
        <begin position="562"/>
        <end position="811"/>
    </location>
</feature>
<dbReference type="SUPFAM" id="SSF141868">
    <property type="entry name" value="EAL domain-like"/>
    <property type="match status" value="1"/>
</dbReference>
<dbReference type="Gene3D" id="3.30.70.270">
    <property type="match status" value="1"/>
</dbReference>
<evidence type="ECO:0000259" key="8">
    <source>
        <dbReference type="PROSITE" id="PS50883"/>
    </source>
</evidence>
<dbReference type="Pfam" id="PF00563">
    <property type="entry name" value="EAL"/>
    <property type="match status" value="1"/>
</dbReference>
<keyword evidence="5" id="KW-0812">Transmembrane</keyword>
<dbReference type="CDD" id="cd01949">
    <property type="entry name" value="GGDEF"/>
    <property type="match status" value="1"/>
</dbReference>
<dbReference type="PROSITE" id="PS50883">
    <property type="entry name" value="EAL"/>
    <property type="match status" value="1"/>
</dbReference>
<comment type="catalytic activity">
    <reaction evidence="4">
        <text>3',3'-c-di-GMP + H2O = 5'-phosphoguanylyl(3'-&gt;5')guanosine + H(+)</text>
        <dbReference type="Rhea" id="RHEA:24902"/>
        <dbReference type="ChEBI" id="CHEBI:15377"/>
        <dbReference type="ChEBI" id="CHEBI:15378"/>
        <dbReference type="ChEBI" id="CHEBI:58754"/>
        <dbReference type="ChEBI" id="CHEBI:58805"/>
        <dbReference type="EC" id="3.1.4.52"/>
    </reaction>
    <physiologicalReaction direction="left-to-right" evidence="4">
        <dbReference type="Rhea" id="RHEA:24903"/>
    </physiologicalReaction>
</comment>
<organism evidence="10 11">
    <name type="scientific">Candidatus Tenderia electrophaga</name>
    <dbReference type="NCBI Taxonomy" id="1748243"/>
    <lineage>
        <taxon>Bacteria</taxon>
        <taxon>Pseudomonadati</taxon>
        <taxon>Pseudomonadota</taxon>
        <taxon>Gammaproteobacteria</taxon>
        <taxon>Candidatus Tenderiales</taxon>
        <taxon>Candidatus Tenderiaceae</taxon>
        <taxon>Candidatus Tenderia</taxon>
    </lineage>
</organism>
<dbReference type="InterPro" id="IPR043128">
    <property type="entry name" value="Rev_trsase/Diguanyl_cyclase"/>
</dbReference>
<dbReference type="NCBIfam" id="TIGR00254">
    <property type="entry name" value="GGDEF"/>
    <property type="match status" value="1"/>
</dbReference>
<dbReference type="KEGG" id="tee:Tel_11965"/>
<comment type="cofactor">
    <cofactor evidence="1">
        <name>Mg(2+)</name>
        <dbReference type="ChEBI" id="CHEBI:18420"/>
    </cofactor>
</comment>
<dbReference type="PROSITE" id="PS50113">
    <property type="entry name" value="PAC"/>
    <property type="match status" value="1"/>
</dbReference>
<keyword evidence="5" id="KW-1133">Transmembrane helix</keyword>
<dbReference type="Pfam" id="PF13426">
    <property type="entry name" value="PAS_9"/>
    <property type="match status" value="1"/>
</dbReference>
<dbReference type="Gene3D" id="3.30.450.20">
    <property type="entry name" value="PAS domain"/>
    <property type="match status" value="1"/>
</dbReference>
<dbReference type="InterPro" id="IPR001633">
    <property type="entry name" value="EAL_dom"/>
</dbReference>
<evidence type="ECO:0000256" key="4">
    <source>
        <dbReference type="ARBA" id="ARBA00051114"/>
    </source>
</evidence>
<evidence type="ECO:0000256" key="1">
    <source>
        <dbReference type="ARBA" id="ARBA00001946"/>
    </source>
</evidence>
<dbReference type="SMART" id="SM00052">
    <property type="entry name" value="EAL"/>
    <property type="match status" value="1"/>
</dbReference>
<dbReference type="InterPro" id="IPR000700">
    <property type="entry name" value="PAS-assoc_C"/>
</dbReference>
<dbReference type="InterPro" id="IPR052155">
    <property type="entry name" value="Biofilm_reg_signaling"/>
</dbReference>
<name>A0A0S2TF71_9GAMM</name>
<dbReference type="SMART" id="SM00267">
    <property type="entry name" value="GGDEF"/>
    <property type="match status" value="1"/>
</dbReference>
<keyword evidence="5" id="KW-0472">Membrane</keyword>
<dbReference type="InterPro" id="IPR000014">
    <property type="entry name" value="PAS"/>
</dbReference>
<feature type="domain" description="PAC" evidence="7">
    <location>
        <begin position="336"/>
        <end position="388"/>
    </location>
</feature>
<dbReference type="InterPro" id="IPR035919">
    <property type="entry name" value="EAL_sf"/>
</dbReference>
<protein>
    <recommendedName>
        <fullName evidence="2">cyclic-guanylate-specific phosphodiesterase</fullName>
        <ecNumber evidence="2">3.1.4.52</ecNumber>
    </recommendedName>
</protein>
<evidence type="ECO:0000313" key="11">
    <source>
        <dbReference type="Proteomes" id="UP000055136"/>
    </source>
</evidence>
<evidence type="ECO:0000259" key="6">
    <source>
        <dbReference type="PROSITE" id="PS50112"/>
    </source>
</evidence>
<dbReference type="Gene3D" id="3.20.20.450">
    <property type="entry name" value="EAL domain"/>
    <property type="match status" value="1"/>
</dbReference>
<dbReference type="FunFam" id="3.20.20.450:FF:000001">
    <property type="entry name" value="Cyclic di-GMP phosphodiesterase yahA"/>
    <property type="match status" value="1"/>
</dbReference>
<sequence>MVLVLLLPLLIFIMAVAYFEYDEWDKRLKSTALAETVRGSITFAAGSSEDVLNGDIDAVSDMIRRIIKSEQNYNDNTLLHLTTIVVLDADGGVLARTGADQVKPGREYQGPLPQGIASATQLVHDRDQPFAEIDTNNATLLAYAPIDWQGQRLGAVINEYSLAPLNAQQREIIGLFLLRSLAAIGAAMLLGLLIVRWITYPLISIIRNLPQLGSGRFSLPALAAREDEYGTLTNALSEADRRIHKSNLALQKEIEERRQMEGDLKLAATVFENSSEGIVITDRDNNILSVNNAFEKLTGYQRTEVIGKNPRILKSGRHDSHFYQDMWRHINAEGRWQGEIWERRKDGVVYPKWITINAIRDDTGELTNHMAIFSDISERKAAEQRIYHLAHHDALTGLANRTLLGDRIRHAIHQVRRSGRMVAVLFIDLDGFKLINDTLGHEVGDTMLCKVAERLQSLVRDSDTVARMGGDEFLVLLSDIGHEEDAARVAEKVVSAIAEPYHINGQELRTSPSIGISIYPQDAADENALIRSADTAMYHAKAVGRNNFQFYTGSMHEQVLERLDLEHGLRQAIERDALELEFQPQYDVRQERVTGFEALVRWRHDDRGPIPPTEFIPIAEESGLIVQLGEIVLRQACLQSLAWQHAGMSSFRIAVNVSARQFWDGSFATRVQKVLEQTGARAECLELELTESTLLHHRSEKEKELHELRAMGIKIAIDDFGTGYSSLSYLKRLAIDRLKIDRSFVHELGHDSESEAIVIAIIKLAQTLNIELVAEGVETTEARDFLVAHGCNVMQGFLFGHPQRAAAWKVS</sequence>
<dbReference type="FunFam" id="3.30.70.270:FF:000001">
    <property type="entry name" value="Diguanylate cyclase domain protein"/>
    <property type="match status" value="1"/>
</dbReference>
<dbReference type="SMART" id="SM00091">
    <property type="entry name" value="PAS"/>
    <property type="match status" value="1"/>
</dbReference>
<gene>
    <name evidence="10" type="ORF">Tel_11965</name>
</gene>
<dbReference type="STRING" id="1748243.Tel_11965"/>
<dbReference type="NCBIfam" id="TIGR00229">
    <property type="entry name" value="sensory_box"/>
    <property type="match status" value="1"/>
</dbReference>
<dbReference type="CDD" id="cd00130">
    <property type="entry name" value="PAS"/>
    <property type="match status" value="1"/>
</dbReference>
<dbReference type="EMBL" id="CP013099">
    <property type="protein sequence ID" value="ALP53790.1"/>
    <property type="molecule type" value="Genomic_DNA"/>
</dbReference>
<evidence type="ECO:0000259" key="7">
    <source>
        <dbReference type="PROSITE" id="PS50113"/>
    </source>
</evidence>
<feature type="transmembrane region" description="Helical" evidence="5">
    <location>
        <begin position="172"/>
        <end position="198"/>
    </location>
</feature>
<dbReference type="CDD" id="cd01948">
    <property type="entry name" value="EAL"/>
    <property type="match status" value="1"/>
</dbReference>
<dbReference type="Gene3D" id="6.10.340.10">
    <property type="match status" value="1"/>
</dbReference>
<dbReference type="PROSITE" id="PS50112">
    <property type="entry name" value="PAS"/>
    <property type="match status" value="1"/>
</dbReference>
<dbReference type="GO" id="GO:0071732">
    <property type="term" value="P:cellular response to nitric oxide"/>
    <property type="evidence" value="ECO:0007669"/>
    <property type="project" value="UniProtKB-ARBA"/>
</dbReference>
<accession>A0A0S2TF71</accession>
<dbReference type="SUPFAM" id="SSF55073">
    <property type="entry name" value="Nucleotide cyclase"/>
    <property type="match status" value="1"/>
</dbReference>
<dbReference type="GO" id="GO:0071111">
    <property type="term" value="F:cyclic-guanylate-specific phosphodiesterase activity"/>
    <property type="evidence" value="ECO:0007669"/>
    <property type="project" value="UniProtKB-EC"/>
</dbReference>
<dbReference type="PANTHER" id="PTHR44757:SF2">
    <property type="entry name" value="BIOFILM ARCHITECTURE MAINTENANCE PROTEIN MBAA"/>
    <property type="match status" value="1"/>
</dbReference>
<evidence type="ECO:0000256" key="3">
    <source>
        <dbReference type="ARBA" id="ARBA00022636"/>
    </source>
</evidence>
<dbReference type="Pfam" id="PF00990">
    <property type="entry name" value="GGDEF"/>
    <property type="match status" value="1"/>
</dbReference>
<dbReference type="PROSITE" id="PS50887">
    <property type="entry name" value="GGDEF"/>
    <property type="match status" value="1"/>
</dbReference>
<evidence type="ECO:0000313" key="10">
    <source>
        <dbReference type="EMBL" id="ALP53790.1"/>
    </source>
</evidence>
<reference evidence="10" key="1">
    <citation type="submission" date="2015-10" db="EMBL/GenBank/DDBJ databases">
        <title>Description of Candidatus Tenderia electrophaga gen. nov, sp. nov., an Uncultivated Electroautotroph from a Biocathode Enrichment.</title>
        <authorList>
            <person name="Eddie B.J."/>
            <person name="Malanoski A.P."/>
            <person name="Wang Z."/>
            <person name="Hall R.J."/>
            <person name="Oh S.D."/>
            <person name="Heiner C."/>
            <person name="Lin B."/>
            <person name="Strycharz-Glaven S.M."/>
        </authorList>
    </citation>
    <scope>NUCLEOTIDE SEQUENCE [LARGE SCALE GENOMIC DNA]</scope>
    <source>
        <strain evidence="10">NRL1</strain>
    </source>
</reference>
<keyword evidence="11" id="KW-1185">Reference proteome</keyword>
<evidence type="ECO:0000256" key="5">
    <source>
        <dbReference type="SAM" id="Phobius"/>
    </source>
</evidence>
<dbReference type="InterPro" id="IPR029787">
    <property type="entry name" value="Nucleotide_cyclase"/>
</dbReference>
<dbReference type="SUPFAM" id="SSF55785">
    <property type="entry name" value="PYP-like sensor domain (PAS domain)"/>
    <property type="match status" value="1"/>
</dbReference>
<keyword evidence="3" id="KW-0973">c-di-GMP</keyword>
<dbReference type="Proteomes" id="UP000055136">
    <property type="component" value="Chromosome"/>
</dbReference>
<dbReference type="InterPro" id="IPR000160">
    <property type="entry name" value="GGDEF_dom"/>
</dbReference>
<dbReference type="EC" id="3.1.4.52" evidence="2"/>
<feature type="domain" description="GGDEF" evidence="9">
    <location>
        <begin position="420"/>
        <end position="553"/>
    </location>
</feature>
<dbReference type="AlphaFoldDB" id="A0A0S2TF71"/>
<dbReference type="SMART" id="SM00086">
    <property type="entry name" value="PAC"/>
    <property type="match status" value="1"/>
</dbReference>
<evidence type="ECO:0000256" key="2">
    <source>
        <dbReference type="ARBA" id="ARBA00012282"/>
    </source>
</evidence>
<dbReference type="InterPro" id="IPR001610">
    <property type="entry name" value="PAC"/>
</dbReference>